<accession>A0A5K3F3A6</accession>
<evidence type="ECO:0000313" key="1">
    <source>
        <dbReference type="WBParaSite" id="MCU_004561-RA"/>
    </source>
</evidence>
<reference evidence="1" key="1">
    <citation type="submission" date="2019-11" db="UniProtKB">
        <authorList>
            <consortium name="WormBaseParasite"/>
        </authorList>
    </citation>
    <scope>IDENTIFICATION</scope>
</reference>
<proteinExistence type="predicted"/>
<sequence>MMGTTEQALLTNNNPEPYFRHRPSESTTLPTRLIMYCPLFVSSSDWLHIFLACHWITDRQELAEASVVQYVCALVRRHCTFWPHGMVKKRMRQNGFFK</sequence>
<organism evidence="1">
    <name type="scientific">Mesocestoides corti</name>
    <name type="common">Flatworm</name>
    <dbReference type="NCBI Taxonomy" id="53468"/>
    <lineage>
        <taxon>Eukaryota</taxon>
        <taxon>Metazoa</taxon>
        <taxon>Spiralia</taxon>
        <taxon>Lophotrochozoa</taxon>
        <taxon>Platyhelminthes</taxon>
        <taxon>Cestoda</taxon>
        <taxon>Eucestoda</taxon>
        <taxon>Cyclophyllidea</taxon>
        <taxon>Mesocestoididae</taxon>
        <taxon>Mesocestoides</taxon>
    </lineage>
</organism>
<dbReference type="AlphaFoldDB" id="A0A5K3F3A6"/>
<dbReference type="WBParaSite" id="MCU_004561-RA">
    <property type="protein sequence ID" value="MCU_004561-RA"/>
    <property type="gene ID" value="MCU_004561"/>
</dbReference>
<name>A0A5K3F3A6_MESCO</name>
<protein>
    <submittedName>
        <fullName evidence="1">ULP_PROTEASE domain-containing protein</fullName>
    </submittedName>
</protein>